<keyword evidence="1" id="KW-0732">Signal</keyword>
<evidence type="ECO:0008006" key="4">
    <source>
        <dbReference type="Google" id="ProtNLM"/>
    </source>
</evidence>
<evidence type="ECO:0000313" key="3">
    <source>
        <dbReference type="Proteomes" id="UP001206895"/>
    </source>
</evidence>
<reference evidence="2 3" key="1">
    <citation type="submission" date="2022-06" db="EMBL/GenBank/DDBJ databases">
        <title>Genomic Encyclopedia of Archaeal and Bacterial Type Strains, Phase II (KMG-II): from individual species to whole genera.</title>
        <authorList>
            <person name="Goeker M."/>
        </authorList>
    </citation>
    <scope>NUCLEOTIDE SEQUENCE [LARGE SCALE GENOMIC DNA]</scope>
    <source>
        <strain evidence="2 3">DSM 44693</strain>
    </source>
</reference>
<accession>A0ABT1HJK0</accession>
<keyword evidence="3" id="KW-1185">Reference proteome</keyword>
<evidence type="ECO:0000256" key="1">
    <source>
        <dbReference type="SAM" id="SignalP"/>
    </source>
</evidence>
<proteinExistence type="predicted"/>
<gene>
    <name evidence="2" type="ORF">LX13_003955</name>
</gene>
<dbReference type="RefSeq" id="WP_253663071.1">
    <property type="nucleotide sequence ID" value="NZ_BAAAJQ010000003.1"/>
</dbReference>
<dbReference type="PROSITE" id="PS51257">
    <property type="entry name" value="PROKAR_LIPOPROTEIN"/>
    <property type="match status" value="1"/>
</dbReference>
<dbReference type="EMBL" id="JAMTCJ010000004">
    <property type="protein sequence ID" value="MCP2178114.1"/>
    <property type="molecule type" value="Genomic_DNA"/>
</dbReference>
<comment type="caution">
    <text evidence="2">The sequence shown here is derived from an EMBL/GenBank/DDBJ whole genome shotgun (WGS) entry which is preliminary data.</text>
</comment>
<feature type="signal peptide" evidence="1">
    <location>
        <begin position="1"/>
        <end position="20"/>
    </location>
</feature>
<evidence type="ECO:0000313" key="2">
    <source>
        <dbReference type="EMBL" id="MCP2178114.1"/>
    </source>
</evidence>
<dbReference type="Proteomes" id="UP001206895">
    <property type="component" value="Unassembled WGS sequence"/>
</dbReference>
<organism evidence="2 3">
    <name type="scientific">Williamsia maris</name>
    <dbReference type="NCBI Taxonomy" id="72806"/>
    <lineage>
        <taxon>Bacteria</taxon>
        <taxon>Bacillati</taxon>
        <taxon>Actinomycetota</taxon>
        <taxon>Actinomycetes</taxon>
        <taxon>Mycobacteriales</taxon>
        <taxon>Nocardiaceae</taxon>
        <taxon>Williamsia</taxon>
    </lineage>
</organism>
<protein>
    <recommendedName>
        <fullName evidence="4">Lipoprotein</fullName>
    </recommendedName>
</protein>
<name>A0ABT1HJK0_9NOCA</name>
<feature type="chain" id="PRO_5045878023" description="Lipoprotein" evidence="1">
    <location>
        <begin position="21"/>
        <end position="179"/>
    </location>
</feature>
<sequence length="179" mass="19248">MMIQIRRSLLILVLAAAALAACSNGDEAEKCMTTNDAARQGLVTRMHQSADALPWPVTLVKQYPGEPSAVLSPSPVPNNTDDTNPEQPYSWSFPMWVLLPSGVTAAQATDAFNQDWRKQGFAVTERATGSVQAKDSDGYVYVTKTSVQGGVSLNLGSPCFPKSQLDESGSWPDRIESNG</sequence>